<evidence type="ECO:0000313" key="1">
    <source>
        <dbReference type="EMBL" id="QQP55878.1"/>
    </source>
</evidence>
<keyword evidence="2" id="KW-1185">Reference proteome</keyword>
<dbReference type="AlphaFoldDB" id="A0A7T8QUU3"/>
<sequence length="63" mass="7532">MHRYLITGADNRNNRSLADTSTKMAHILLRCFSFNIAEWPNENSRWRPFFKMATIENTDNWNN</sequence>
<accession>A0A7T8QUU3</accession>
<dbReference type="Proteomes" id="UP000595437">
    <property type="component" value="Chromosome 1"/>
</dbReference>
<protein>
    <submittedName>
        <fullName evidence="1">Uncharacterized protein</fullName>
    </submittedName>
</protein>
<name>A0A7T8QUU3_CALRO</name>
<dbReference type="EMBL" id="CP045890">
    <property type="protein sequence ID" value="QQP55878.1"/>
    <property type="molecule type" value="Genomic_DNA"/>
</dbReference>
<reference evidence="2" key="1">
    <citation type="submission" date="2021-01" db="EMBL/GenBank/DDBJ databases">
        <title>Caligus Genome Assembly.</title>
        <authorList>
            <person name="Gallardo-Escarate C."/>
        </authorList>
    </citation>
    <scope>NUCLEOTIDE SEQUENCE [LARGE SCALE GENOMIC DNA]</scope>
</reference>
<gene>
    <name evidence="1" type="ORF">FKW44_000348</name>
</gene>
<evidence type="ECO:0000313" key="2">
    <source>
        <dbReference type="Proteomes" id="UP000595437"/>
    </source>
</evidence>
<organism evidence="1 2">
    <name type="scientific">Caligus rogercresseyi</name>
    <name type="common">Sea louse</name>
    <dbReference type="NCBI Taxonomy" id="217165"/>
    <lineage>
        <taxon>Eukaryota</taxon>
        <taxon>Metazoa</taxon>
        <taxon>Ecdysozoa</taxon>
        <taxon>Arthropoda</taxon>
        <taxon>Crustacea</taxon>
        <taxon>Multicrustacea</taxon>
        <taxon>Hexanauplia</taxon>
        <taxon>Copepoda</taxon>
        <taxon>Siphonostomatoida</taxon>
        <taxon>Caligidae</taxon>
        <taxon>Caligus</taxon>
    </lineage>
</organism>
<feature type="non-terminal residue" evidence="1">
    <location>
        <position position="63"/>
    </location>
</feature>
<proteinExistence type="predicted"/>